<name>A0A2U1T4M3_9CORY</name>
<gene>
    <name evidence="1" type="ORF">DF222_10695</name>
</gene>
<accession>A0A2U1T4M3</accession>
<dbReference type="Pfam" id="PF19827">
    <property type="entry name" value="DUF6308"/>
    <property type="match status" value="1"/>
</dbReference>
<comment type="caution">
    <text evidence="1">The sequence shown here is derived from an EMBL/GenBank/DDBJ whole genome shotgun (WGS) entry which is preliminary data.</text>
</comment>
<dbReference type="Proteomes" id="UP000244989">
    <property type="component" value="Unassembled WGS sequence"/>
</dbReference>
<protein>
    <submittedName>
        <fullName evidence="1">Uncharacterized protein</fullName>
    </submittedName>
</protein>
<evidence type="ECO:0000313" key="2">
    <source>
        <dbReference type="Proteomes" id="UP000244989"/>
    </source>
</evidence>
<dbReference type="InterPro" id="IPR046275">
    <property type="entry name" value="DUF6308"/>
</dbReference>
<organism evidence="1 2">
    <name type="scientific">Corynebacterium yudongzhengii</name>
    <dbReference type="NCBI Taxonomy" id="2080740"/>
    <lineage>
        <taxon>Bacteria</taxon>
        <taxon>Bacillati</taxon>
        <taxon>Actinomycetota</taxon>
        <taxon>Actinomycetes</taxon>
        <taxon>Mycobacteriales</taxon>
        <taxon>Corynebacteriaceae</taxon>
        <taxon>Corynebacterium</taxon>
    </lineage>
</organism>
<dbReference type="KEGG" id="cyz:C3B44_03040"/>
<keyword evidence="2" id="KW-1185">Reference proteome</keyword>
<dbReference type="OrthoDB" id="5178186at2"/>
<dbReference type="AlphaFoldDB" id="A0A2U1T4M3"/>
<reference evidence="2" key="1">
    <citation type="submission" date="2018-04" db="EMBL/GenBank/DDBJ databases">
        <authorList>
            <person name="Liu S."/>
            <person name="Wang Z."/>
            <person name="Li J."/>
        </authorList>
    </citation>
    <scope>NUCLEOTIDE SEQUENCE [LARGE SCALE GENOMIC DNA]</scope>
    <source>
        <strain evidence="2">2189</strain>
    </source>
</reference>
<proteinExistence type="predicted"/>
<evidence type="ECO:0000313" key="1">
    <source>
        <dbReference type="EMBL" id="PWC00838.1"/>
    </source>
</evidence>
<dbReference type="EMBL" id="QEEZ01000029">
    <property type="protein sequence ID" value="PWC00838.1"/>
    <property type="molecule type" value="Genomic_DNA"/>
</dbReference>
<sequence length="152" mass="17246">MILYRRREEFNYFLAKAVQACSGYASLSQVPLEKTSYTGRIKLLPDTAWAPFVLEKRLREVDGIGAVRASKLIARKLPHIYPIYDERVTALTGAGEQYLRPLHIALVEDPGIEQTLKALREAVGLRESISALRVFDVLAWMEQTDLLRGSER</sequence>